<sequence length="221" mass="25472">MSIFTRFKDIVSANMNAMLDKAEDPEKMIKLMIREMEETLVELKSACAGAMADAKRVGRELDLAREKEVLWEGRASLAVQRGRDDLAREALNEKLFYSEKFAGLEEESTRFEALIEQSQTDIAVLEEKLQNAKEKKRILVQRHIRADVSRRARQDVRRAASEEAMARFEDFEHRIERMEAEADMVLPPKRRDLEHEFATLEGHQDVEAQLQALKDRIAGGK</sequence>
<dbReference type="GO" id="GO:0009271">
    <property type="term" value="P:phage shock"/>
    <property type="evidence" value="ECO:0007669"/>
    <property type="project" value="TreeGrafter"/>
</dbReference>
<reference evidence="4" key="2">
    <citation type="submission" date="2013-07" db="EMBL/GenBank/DDBJ databases">
        <authorList>
            <person name="Morais-Silva F.O."/>
            <person name="Rezende A.M."/>
            <person name="Pimentel C."/>
            <person name="Resende D.M."/>
            <person name="Santos C.I."/>
            <person name="Clemente C."/>
            <person name="de Oliveira L.M."/>
            <person name="da Silva S.M."/>
            <person name="Costa D.A."/>
            <person name="Varela-Raposo A."/>
            <person name="Horacio E.C.A."/>
            <person name="Matos M."/>
            <person name="Flores O."/>
            <person name="Ruiz J.C."/>
            <person name="Rodrigues-Pousada C."/>
        </authorList>
    </citation>
    <scope>NUCLEOTIDE SEQUENCE [LARGE SCALE GENOMIC DNA]</scope>
    <source>
        <strain evidence="4">ATCC 19364 / DSM 1382 / NCIMB 9332 / VKM B-1759</strain>
    </source>
</reference>
<dbReference type="GO" id="GO:0005829">
    <property type="term" value="C:cytosol"/>
    <property type="evidence" value="ECO:0007669"/>
    <property type="project" value="TreeGrafter"/>
</dbReference>
<accession>T2GBN3</accession>
<dbReference type="eggNOG" id="COG1842">
    <property type="taxonomic scope" value="Bacteria"/>
</dbReference>
<dbReference type="PANTHER" id="PTHR31088">
    <property type="entry name" value="MEMBRANE-ASSOCIATED PROTEIN VIPP1, CHLOROPLASTIC"/>
    <property type="match status" value="1"/>
</dbReference>
<evidence type="ECO:0000256" key="2">
    <source>
        <dbReference type="SAM" id="Coils"/>
    </source>
</evidence>
<organism evidence="3 4">
    <name type="scientific">Megalodesulfovibrio gigas (strain ATCC 19364 / DSM 1382 / NCIMB 9332 / VKM B-1759)</name>
    <name type="common">Desulfovibrio gigas</name>
    <dbReference type="NCBI Taxonomy" id="1121448"/>
    <lineage>
        <taxon>Bacteria</taxon>
        <taxon>Pseudomonadati</taxon>
        <taxon>Thermodesulfobacteriota</taxon>
        <taxon>Desulfovibrionia</taxon>
        <taxon>Desulfovibrionales</taxon>
        <taxon>Desulfovibrionaceae</taxon>
        <taxon>Megalodesulfovibrio</taxon>
    </lineage>
</organism>
<evidence type="ECO:0000256" key="1">
    <source>
        <dbReference type="ARBA" id="ARBA00043985"/>
    </source>
</evidence>
<dbReference type="RefSeq" id="WP_021760134.1">
    <property type="nucleotide sequence ID" value="NC_022444.1"/>
</dbReference>
<proteinExistence type="inferred from homology"/>
<dbReference type="AlphaFoldDB" id="T2GBN3"/>
<dbReference type="PANTHER" id="PTHR31088:SF6">
    <property type="entry name" value="PHAGE SHOCK PROTEIN A"/>
    <property type="match status" value="1"/>
</dbReference>
<dbReference type="InterPro" id="IPR007157">
    <property type="entry name" value="PspA_VIPP1"/>
</dbReference>
<dbReference type="Proteomes" id="UP000016587">
    <property type="component" value="Chromosome"/>
</dbReference>
<dbReference type="PATRIC" id="fig|1121448.10.peg.1481"/>
<evidence type="ECO:0000313" key="4">
    <source>
        <dbReference type="Proteomes" id="UP000016587"/>
    </source>
</evidence>
<protein>
    <submittedName>
        <fullName evidence="3">Putative phage shock protein PspA</fullName>
    </submittedName>
</protein>
<dbReference type="EMBL" id="CP006585">
    <property type="protein sequence ID" value="AGW13327.1"/>
    <property type="molecule type" value="Genomic_DNA"/>
</dbReference>
<dbReference type="HOGENOM" id="CLU_056466_3_0_7"/>
<name>T2GBN3_MEGG1</name>
<feature type="coiled-coil region" evidence="2">
    <location>
        <begin position="115"/>
        <end position="181"/>
    </location>
</feature>
<keyword evidence="4" id="KW-1185">Reference proteome</keyword>
<reference evidence="3 4" key="1">
    <citation type="journal article" date="2013" name="J. Bacteriol.">
        <title>Roles of HynAB and Ech, the only two hydrogenases found in the model sulfate reducer Desulfovibrio gigas.</title>
        <authorList>
            <person name="Morais-Silva F.O."/>
            <person name="Santos C.I."/>
            <person name="Rodrigues R."/>
            <person name="Pereira I.A."/>
            <person name="Rodrigues-Pousada C."/>
        </authorList>
    </citation>
    <scope>NUCLEOTIDE SEQUENCE [LARGE SCALE GENOMIC DNA]</scope>
    <source>
        <strain evidence="4">ATCC 19364 / DSM 1382 / NCIMB 9332 / VKM B-1759</strain>
    </source>
</reference>
<gene>
    <name evidence="3" type="ORF">DGI_1483</name>
</gene>
<keyword evidence="2" id="KW-0175">Coiled coil</keyword>
<dbReference type="KEGG" id="dgg:DGI_1483"/>
<comment type="similarity">
    <text evidence="1">Belongs to the PspA/Vipp/IM30 family.</text>
</comment>
<dbReference type="STRING" id="1121448.DGI_1483"/>
<dbReference type="Pfam" id="PF04012">
    <property type="entry name" value="PspA_IM30"/>
    <property type="match status" value="1"/>
</dbReference>
<dbReference type="OrthoDB" id="9779630at2"/>
<evidence type="ECO:0000313" key="3">
    <source>
        <dbReference type="EMBL" id="AGW13327.1"/>
    </source>
</evidence>